<reference evidence="2" key="1">
    <citation type="submission" date="2022-11" db="UniProtKB">
        <authorList>
            <consortium name="WormBaseParasite"/>
        </authorList>
    </citation>
    <scope>IDENTIFICATION</scope>
</reference>
<dbReference type="WBParaSite" id="ES5_v2.g10996.t1">
    <property type="protein sequence ID" value="ES5_v2.g10996.t1"/>
    <property type="gene ID" value="ES5_v2.g10996"/>
</dbReference>
<dbReference type="Proteomes" id="UP000887579">
    <property type="component" value="Unplaced"/>
</dbReference>
<sequence>MPTEMFTGFNADDCALLILKWFKATLMQDYSYFRKTTTFDIDGFHFTYSYSRPDQDGYTEVLPEFKVDTIHQDFIPAVKFDCNVIIEEIPPPTLLYEWQLMDAMEKHKIGTDGTIPNHNSKLEENGYVTLDKKRQIKPTKLGIALIKAYESCIPDIIKPEFRANFDESLEKIVKGNFKDFEQVYNDYLNEWKENF</sequence>
<evidence type="ECO:0000313" key="2">
    <source>
        <dbReference type="WBParaSite" id="ES5_v2.g10996.t1"/>
    </source>
</evidence>
<proteinExistence type="predicted"/>
<organism evidence="1 2">
    <name type="scientific">Panagrolaimus sp. ES5</name>
    <dbReference type="NCBI Taxonomy" id="591445"/>
    <lineage>
        <taxon>Eukaryota</taxon>
        <taxon>Metazoa</taxon>
        <taxon>Ecdysozoa</taxon>
        <taxon>Nematoda</taxon>
        <taxon>Chromadorea</taxon>
        <taxon>Rhabditida</taxon>
        <taxon>Tylenchina</taxon>
        <taxon>Panagrolaimomorpha</taxon>
        <taxon>Panagrolaimoidea</taxon>
        <taxon>Panagrolaimidae</taxon>
        <taxon>Panagrolaimus</taxon>
    </lineage>
</organism>
<evidence type="ECO:0000313" key="1">
    <source>
        <dbReference type="Proteomes" id="UP000887579"/>
    </source>
</evidence>
<name>A0AC34F2N0_9BILA</name>
<protein>
    <submittedName>
        <fullName evidence="2">DNA topoisomerase</fullName>
    </submittedName>
</protein>
<accession>A0AC34F2N0</accession>